<reference evidence="1" key="1">
    <citation type="submission" date="2020-11" db="EMBL/GenBank/DDBJ databases">
        <title>Gallibacterium anatis 1637, full genome, WGS.</title>
        <authorList>
            <person name="Laishevtcev A.I."/>
            <person name="Yakimova E.A."/>
            <person name="Petkovich D."/>
            <person name="Stepanova T.V."/>
            <person name="Kalendr R.S."/>
            <person name="Rubalsky E.O."/>
            <person name="Zulkarneev E.R."/>
            <person name="Aleshkin A.V."/>
        </authorList>
    </citation>
    <scope>NUCLEOTIDE SEQUENCE</scope>
    <source>
        <strain evidence="1">1637</strain>
    </source>
</reference>
<evidence type="ECO:0000313" key="1">
    <source>
        <dbReference type="EMBL" id="MBF4102121.1"/>
    </source>
</evidence>
<sequence length="73" mass="8239">MQWVMPADMQALDRNGKPVSAGQQADSFGFPSVFSELDNSMVGKAHEDLTGVKAKRVMKNHLFRFIPYQKTRP</sequence>
<dbReference type="EMBL" id="JADION010000001">
    <property type="protein sequence ID" value="MBF4102121.1"/>
    <property type="molecule type" value="Genomic_DNA"/>
</dbReference>
<proteinExistence type="predicted"/>
<comment type="caution">
    <text evidence="1">The sequence shown here is derived from an EMBL/GenBank/DDBJ whole genome shotgun (WGS) entry which is preliminary data.</text>
</comment>
<gene>
    <name evidence="1" type="ORF">INT80_00535</name>
</gene>
<name>A0A930UVU5_9PAST</name>
<protein>
    <submittedName>
        <fullName evidence="1">Uncharacterized protein</fullName>
    </submittedName>
</protein>
<accession>A0A930UVU5</accession>
<organism evidence="1">
    <name type="scientific">Gallibacterium anatis</name>
    <dbReference type="NCBI Taxonomy" id="750"/>
    <lineage>
        <taxon>Bacteria</taxon>
        <taxon>Pseudomonadati</taxon>
        <taxon>Pseudomonadota</taxon>
        <taxon>Gammaproteobacteria</taxon>
        <taxon>Pasteurellales</taxon>
        <taxon>Pasteurellaceae</taxon>
        <taxon>Gallibacterium</taxon>
    </lineage>
</organism>
<dbReference type="AlphaFoldDB" id="A0A930UVU5"/>